<evidence type="ECO:0000313" key="1">
    <source>
        <dbReference type="EMBL" id="VEU41261.1"/>
    </source>
</evidence>
<proteinExistence type="predicted"/>
<dbReference type="Proteomes" id="UP000291116">
    <property type="component" value="Unassembled WGS sequence"/>
</dbReference>
<organism evidence="1 2">
    <name type="scientific">Pseudo-nitzschia multistriata</name>
    <dbReference type="NCBI Taxonomy" id="183589"/>
    <lineage>
        <taxon>Eukaryota</taxon>
        <taxon>Sar</taxon>
        <taxon>Stramenopiles</taxon>
        <taxon>Ochrophyta</taxon>
        <taxon>Bacillariophyta</taxon>
        <taxon>Bacillariophyceae</taxon>
        <taxon>Bacillariophycidae</taxon>
        <taxon>Bacillariales</taxon>
        <taxon>Bacillariaceae</taxon>
        <taxon>Pseudo-nitzschia</taxon>
    </lineage>
</organism>
<sequence>MADNWDDDSDDDWDVDDDALDAKLGLNKSAPAPVNNFDDEEDLALKEKAEQDRLDKINLKKKGSALAAKKQAEKDRQDDLEIARKALELEAEMEANMTLDERKLMQRKREEESELDMMGDAFGGGIGDGGVGRKGVQQAGDKVVMKDMKDHMKHARKVADCMKGHGKIHLTSIFIKEVIQQSKDLLDDAAISDIIKTCNVIKNEKVQASKRKVKGQAQKSKKQEKIEKAKAQAIQNELFGDSNQYDEYDEYGEEYEDAFF</sequence>
<dbReference type="EMBL" id="CAACVS010000336">
    <property type="protein sequence ID" value="VEU41261.1"/>
    <property type="molecule type" value="Genomic_DNA"/>
</dbReference>
<dbReference type="InterPro" id="IPR013906">
    <property type="entry name" value="eIF3j"/>
</dbReference>
<gene>
    <name evidence="1" type="ORF">PSNMU_V1.4_AUG-EV-PASAV3_0080530</name>
</gene>
<evidence type="ECO:0000313" key="2">
    <source>
        <dbReference type="Proteomes" id="UP000291116"/>
    </source>
</evidence>
<accession>A0A448ZGZ8</accession>
<reference evidence="1 2" key="1">
    <citation type="submission" date="2019-01" db="EMBL/GenBank/DDBJ databases">
        <authorList>
            <person name="Ferrante I. M."/>
        </authorList>
    </citation>
    <scope>NUCLEOTIDE SEQUENCE [LARGE SCALE GENOMIC DNA]</scope>
    <source>
        <strain evidence="1 2">B856</strain>
    </source>
</reference>
<dbReference type="Pfam" id="PF08597">
    <property type="entry name" value="eIF3_subunit"/>
    <property type="match status" value="1"/>
</dbReference>
<name>A0A448ZGZ8_9STRA</name>
<dbReference type="AlphaFoldDB" id="A0A448ZGZ8"/>
<dbReference type="GO" id="GO:0003743">
    <property type="term" value="F:translation initiation factor activity"/>
    <property type="evidence" value="ECO:0007669"/>
    <property type="project" value="InterPro"/>
</dbReference>
<keyword evidence="2" id="KW-1185">Reference proteome</keyword>
<protein>
    <recommendedName>
        <fullName evidence="3">Eukaryotic translation initiation factor 3 30 kDa subunit</fullName>
    </recommendedName>
</protein>
<evidence type="ECO:0008006" key="3">
    <source>
        <dbReference type="Google" id="ProtNLM"/>
    </source>
</evidence>
<dbReference type="GO" id="GO:0005852">
    <property type="term" value="C:eukaryotic translation initiation factor 3 complex"/>
    <property type="evidence" value="ECO:0007669"/>
    <property type="project" value="InterPro"/>
</dbReference>
<dbReference type="OrthoDB" id="200069at2759"/>